<organism evidence="3 4">
    <name type="scientific">Mycena chlorophos</name>
    <name type="common">Agaric fungus</name>
    <name type="synonym">Agaricus chlorophos</name>
    <dbReference type="NCBI Taxonomy" id="658473"/>
    <lineage>
        <taxon>Eukaryota</taxon>
        <taxon>Fungi</taxon>
        <taxon>Dikarya</taxon>
        <taxon>Basidiomycota</taxon>
        <taxon>Agaricomycotina</taxon>
        <taxon>Agaricomycetes</taxon>
        <taxon>Agaricomycetidae</taxon>
        <taxon>Agaricales</taxon>
        <taxon>Marasmiineae</taxon>
        <taxon>Mycenaceae</taxon>
        <taxon>Mycena</taxon>
    </lineage>
</organism>
<dbReference type="Proteomes" id="UP000613580">
    <property type="component" value="Unassembled WGS sequence"/>
</dbReference>
<dbReference type="PROSITE" id="PS51388">
    <property type="entry name" value="GED"/>
    <property type="match status" value="1"/>
</dbReference>
<dbReference type="Pfam" id="PF02212">
    <property type="entry name" value="GED"/>
    <property type="match status" value="1"/>
</dbReference>
<protein>
    <recommendedName>
        <fullName evidence="2">GED domain-containing protein</fullName>
    </recommendedName>
</protein>
<feature type="region of interest" description="Disordered" evidence="1">
    <location>
        <begin position="456"/>
        <end position="481"/>
    </location>
</feature>
<evidence type="ECO:0000313" key="4">
    <source>
        <dbReference type="Proteomes" id="UP000613580"/>
    </source>
</evidence>
<dbReference type="Gene3D" id="3.80.10.10">
    <property type="entry name" value="Ribonuclease Inhibitor"/>
    <property type="match status" value="1"/>
</dbReference>
<dbReference type="SUPFAM" id="SSF52047">
    <property type="entry name" value="RNI-like"/>
    <property type="match status" value="1"/>
</dbReference>
<keyword evidence="4" id="KW-1185">Reference proteome</keyword>
<dbReference type="GO" id="GO:0005525">
    <property type="term" value="F:GTP binding"/>
    <property type="evidence" value="ECO:0007669"/>
    <property type="project" value="InterPro"/>
</dbReference>
<dbReference type="AlphaFoldDB" id="A0A8H6SUG2"/>
<dbReference type="InterPro" id="IPR032675">
    <property type="entry name" value="LRR_dom_sf"/>
</dbReference>
<dbReference type="EMBL" id="JACAZE010000010">
    <property type="protein sequence ID" value="KAF7305468.1"/>
    <property type="molecule type" value="Genomic_DNA"/>
</dbReference>
<evidence type="ECO:0000259" key="2">
    <source>
        <dbReference type="PROSITE" id="PS51388"/>
    </source>
</evidence>
<sequence length="602" mass="67209">MSATNVPSSGAQVFAITELCFLICDPRHFGDLNTRTLYNLALVSRTISDVALDALWRDIRGVDRLARLLPRDACGIFVGTRPDDEVPHIPRPDEYRAWHYRLKRPLTEADLTAFDKYASRIRVLSLGPLSWASNAVYERGGELLFDIKQLRNPVLPRLKALYWTPDTNDGSFGGYFLLNGPLEIFNLSPRSKIFPLPSTAAPLQETAMVRAKRAFTQPLLSWLPNVSEINISAGPHLPALSGEGGERLTNLQRLYCDLDVERPFVRDLSRLPHLRHIALRHVSAGPFGLSRGGFPSLESFDIATTPSTMTELLRSVSSANLQSVHYTLRHGQTWDRPQTFWDALLPNHLPSRLVTLTSFALSVYSLAMSSVAPLYACRALQELEISALNIACTDADIQQMADAWPSLKRLVLGVGLYTPMSAHVPRLYGLWPLATNCPNLEMLELQLNAGVDGPFDPARAGGQIPPRQDESRQPLQFNPIRSPCGDPTRVATFLQVAFPRLSRDSLGPRAGPLNGSWSAVGERLALAAHFIDYIPLTIKHEFNRRLVESLHDALVLQFVEGENIEERMKELLAEDPQISERRSALEGRLEKLRETQMRLDAL</sequence>
<comment type="caution">
    <text evidence="3">The sequence shown here is derived from an EMBL/GenBank/DDBJ whole genome shotgun (WGS) entry which is preliminary data.</text>
</comment>
<gene>
    <name evidence="3" type="ORF">HMN09_00799500</name>
</gene>
<accession>A0A8H6SUG2</accession>
<name>A0A8H6SUG2_MYCCL</name>
<reference evidence="3" key="1">
    <citation type="submission" date="2020-05" db="EMBL/GenBank/DDBJ databases">
        <title>Mycena genomes resolve the evolution of fungal bioluminescence.</title>
        <authorList>
            <person name="Tsai I.J."/>
        </authorList>
    </citation>
    <scope>NUCLEOTIDE SEQUENCE</scope>
    <source>
        <strain evidence="3">110903Hualien_Pintung</strain>
    </source>
</reference>
<evidence type="ECO:0000256" key="1">
    <source>
        <dbReference type="SAM" id="MobiDB-lite"/>
    </source>
</evidence>
<dbReference type="GO" id="GO:0003924">
    <property type="term" value="F:GTPase activity"/>
    <property type="evidence" value="ECO:0007669"/>
    <property type="project" value="InterPro"/>
</dbReference>
<dbReference type="InterPro" id="IPR020850">
    <property type="entry name" value="GED_dom"/>
</dbReference>
<dbReference type="InterPro" id="IPR003130">
    <property type="entry name" value="GED"/>
</dbReference>
<evidence type="ECO:0000313" key="3">
    <source>
        <dbReference type="EMBL" id="KAF7305468.1"/>
    </source>
</evidence>
<feature type="domain" description="GED" evidence="2">
    <location>
        <begin position="506"/>
        <end position="602"/>
    </location>
</feature>
<dbReference type="OrthoDB" id="3255541at2759"/>
<proteinExistence type="predicted"/>